<name>A0ABT7X1G3_9BACE</name>
<evidence type="ECO:0000313" key="4">
    <source>
        <dbReference type="Proteomes" id="UP001167871"/>
    </source>
</evidence>
<gene>
    <name evidence="3" type="ORF">QVO10_00565</name>
</gene>
<organism evidence="3 4">
    <name type="scientific">Bacteroides gallinaceum</name>
    <dbReference type="NCBI Taxonomy" id="1462571"/>
    <lineage>
        <taxon>Bacteria</taxon>
        <taxon>Pseudomonadati</taxon>
        <taxon>Bacteroidota</taxon>
        <taxon>Bacteroidia</taxon>
        <taxon>Bacteroidales</taxon>
        <taxon>Bacteroidaceae</taxon>
        <taxon>Bacteroides</taxon>
    </lineage>
</organism>
<dbReference type="Gene3D" id="1.20.120.20">
    <property type="entry name" value="Apolipoprotein"/>
    <property type="match status" value="1"/>
</dbReference>
<feature type="chain" id="PRO_5047295917" description="Phasin family protein" evidence="2">
    <location>
        <begin position="20"/>
        <end position="130"/>
    </location>
</feature>
<dbReference type="Proteomes" id="UP001167871">
    <property type="component" value="Unassembled WGS sequence"/>
</dbReference>
<proteinExistence type="predicted"/>
<keyword evidence="2" id="KW-0732">Signal</keyword>
<feature type="coiled-coil region" evidence="1">
    <location>
        <begin position="67"/>
        <end position="128"/>
    </location>
</feature>
<sequence>MKKLSHLALAIGFAGICLTACTSYSAQDYVNDMKNLTEETLKNASTYTEEDWKRVGEEYRSINEKGKKVLENMTEDQRKELEKFSEEMSDKAAEFNHEELKKQFDDIMEQANDFVDDIKQQLQDLKEENE</sequence>
<dbReference type="EMBL" id="JAUEII010000001">
    <property type="protein sequence ID" value="MDN0047895.1"/>
    <property type="molecule type" value="Genomic_DNA"/>
</dbReference>
<evidence type="ECO:0000313" key="3">
    <source>
        <dbReference type="EMBL" id="MDN0047895.1"/>
    </source>
</evidence>
<dbReference type="SUPFAM" id="SSF58113">
    <property type="entry name" value="Apolipoprotein A-I"/>
    <property type="match status" value="1"/>
</dbReference>
<evidence type="ECO:0000256" key="2">
    <source>
        <dbReference type="SAM" id="SignalP"/>
    </source>
</evidence>
<keyword evidence="4" id="KW-1185">Reference proteome</keyword>
<reference evidence="3" key="1">
    <citation type="submission" date="2023-06" db="EMBL/GenBank/DDBJ databases">
        <authorList>
            <person name="Zeman M."/>
            <person name="Kubasova T."/>
            <person name="Jahodarova E."/>
            <person name="Nykrynova M."/>
            <person name="Rychlik I."/>
        </authorList>
    </citation>
    <scope>NUCLEOTIDE SEQUENCE</scope>
    <source>
        <strain evidence="3">84_SSukc20</strain>
    </source>
</reference>
<evidence type="ECO:0000256" key="1">
    <source>
        <dbReference type="SAM" id="Coils"/>
    </source>
</evidence>
<keyword evidence="1" id="KW-0175">Coiled coil</keyword>
<comment type="caution">
    <text evidence="3">The sequence shown here is derived from an EMBL/GenBank/DDBJ whole genome shotgun (WGS) entry which is preliminary data.</text>
</comment>
<protein>
    <recommendedName>
        <fullName evidence="5">Phasin family protein</fullName>
    </recommendedName>
</protein>
<dbReference type="RefSeq" id="WP_013616231.1">
    <property type="nucleotide sequence ID" value="NZ_JACJJF010000001.1"/>
</dbReference>
<feature type="signal peptide" evidence="2">
    <location>
        <begin position="1"/>
        <end position="19"/>
    </location>
</feature>
<reference evidence="3" key="2">
    <citation type="submission" date="2024-05" db="EMBL/GenBank/DDBJ databases">
        <title>Identification and characterization of horizontal gene transfer across gut microbiota members of farm animals based on homology search.</title>
        <authorList>
            <person name="Schwarzerova J."/>
            <person name="Nykrynova M."/>
            <person name="Jureckova K."/>
            <person name="Cejkova D."/>
            <person name="Rychlik I."/>
        </authorList>
    </citation>
    <scope>NUCLEOTIDE SEQUENCE</scope>
    <source>
        <strain evidence="3">84_SSukc20</strain>
    </source>
</reference>
<evidence type="ECO:0008006" key="5">
    <source>
        <dbReference type="Google" id="ProtNLM"/>
    </source>
</evidence>
<accession>A0ABT7X1G3</accession>